<dbReference type="PROSITE" id="PS00211">
    <property type="entry name" value="ABC_TRANSPORTER_1"/>
    <property type="match status" value="1"/>
</dbReference>
<dbReference type="PANTHER" id="PTHR42788:SF13">
    <property type="entry name" value="ALIPHATIC SULFONATES IMPORT ATP-BINDING PROTEIN SSUB"/>
    <property type="match status" value="1"/>
</dbReference>
<evidence type="ECO:0000259" key="5">
    <source>
        <dbReference type="PROSITE" id="PS50893"/>
    </source>
</evidence>
<evidence type="ECO:0000256" key="1">
    <source>
        <dbReference type="ARBA" id="ARBA00005417"/>
    </source>
</evidence>
<keyword evidence="2" id="KW-0813">Transport</keyword>
<proteinExistence type="inferred from homology"/>
<dbReference type="PANTHER" id="PTHR42788">
    <property type="entry name" value="TAURINE IMPORT ATP-BINDING PROTEIN-RELATED"/>
    <property type="match status" value="1"/>
</dbReference>
<organism evidence="6 7">
    <name type="scientific">Steroidobacter gossypii</name>
    <dbReference type="NCBI Taxonomy" id="2805490"/>
    <lineage>
        <taxon>Bacteria</taxon>
        <taxon>Pseudomonadati</taxon>
        <taxon>Pseudomonadota</taxon>
        <taxon>Gammaproteobacteria</taxon>
        <taxon>Steroidobacterales</taxon>
        <taxon>Steroidobacteraceae</taxon>
        <taxon>Steroidobacter</taxon>
    </lineage>
</organism>
<dbReference type="RefSeq" id="WP_203167677.1">
    <property type="nucleotide sequence ID" value="NZ_JAEVLS010000002.1"/>
</dbReference>
<dbReference type="InterPro" id="IPR050166">
    <property type="entry name" value="ABC_transporter_ATP-bind"/>
</dbReference>
<dbReference type="PROSITE" id="PS50893">
    <property type="entry name" value="ABC_TRANSPORTER_2"/>
    <property type="match status" value="1"/>
</dbReference>
<evidence type="ECO:0000256" key="3">
    <source>
        <dbReference type="ARBA" id="ARBA00022741"/>
    </source>
</evidence>
<comment type="similarity">
    <text evidence="1">Belongs to the ABC transporter superfamily.</text>
</comment>
<dbReference type="InterPro" id="IPR003439">
    <property type="entry name" value="ABC_transporter-like_ATP-bd"/>
</dbReference>
<evidence type="ECO:0000313" key="7">
    <source>
        <dbReference type="Proteomes" id="UP000661077"/>
    </source>
</evidence>
<dbReference type="SUPFAM" id="SSF52540">
    <property type="entry name" value="P-loop containing nucleoside triphosphate hydrolases"/>
    <property type="match status" value="1"/>
</dbReference>
<accession>A0ABS1WXD8</accession>
<feature type="domain" description="ABC transporter" evidence="5">
    <location>
        <begin position="10"/>
        <end position="240"/>
    </location>
</feature>
<evidence type="ECO:0000256" key="2">
    <source>
        <dbReference type="ARBA" id="ARBA00022448"/>
    </source>
</evidence>
<keyword evidence="4 6" id="KW-0067">ATP-binding</keyword>
<keyword evidence="7" id="KW-1185">Reference proteome</keyword>
<dbReference type="EMBL" id="JAEVLS010000002">
    <property type="protein sequence ID" value="MBM0105645.1"/>
    <property type="molecule type" value="Genomic_DNA"/>
</dbReference>
<name>A0ABS1WXD8_9GAMM</name>
<dbReference type="InterPro" id="IPR017871">
    <property type="entry name" value="ABC_transporter-like_CS"/>
</dbReference>
<evidence type="ECO:0000313" key="6">
    <source>
        <dbReference type="EMBL" id="MBM0105645.1"/>
    </source>
</evidence>
<dbReference type="Proteomes" id="UP000661077">
    <property type="component" value="Unassembled WGS sequence"/>
</dbReference>
<dbReference type="InterPro" id="IPR027417">
    <property type="entry name" value="P-loop_NTPase"/>
</dbReference>
<reference evidence="6 7" key="1">
    <citation type="journal article" date="2021" name="Int. J. Syst. Evol. Microbiol.">
        <title>Steroidobacter gossypii sp. nov., isolated from soil of cotton cropping field.</title>
        <authorList>
            <person name="Huang R."/>
            <person name="Yang S."/>
            <person name="Zhen C."/>
            <person name="Liu W."/>
        </authorList>
    </citation>
    <scope>NUCLEOTIDE SEQUENCE [LARGE SCALE GENOMIC DNA]</scope>
    <source>
        <strain evidence="6 7">S1-65</strain>
    </source>
</reference>
<comment type="caution">
    <text evidence="6">The sequence shown here is derived from an EMBL/GenBank/DDBJ whole genome shotgun (WGS) entry which is preliminary data.</text>
</comment>
<keyword evidence="3" id="KW-0547">Nucleotide-binding</keyword>
<dbReference type="Gene3D" id="3.40.50.300">
    <property type="entry name" value="P-loop containing nucleotide triphosphate hydrolases"/>
    <property type="match status" value="1"/>
</dbReference>
<dbReference type="SMART" id="SM00382">
    <property type="entry name" value="AAA"/>
    <property type="match status" value="1"/>
</dbReference>
<dbReference type="GO" id="GO:0005524">
    <property type="term" value="F:ATP binding"/>
    <property type="evidence" value="ECO:0007669"/>
    <property type="project" value="UniProtKB-KW"/>
</dbReference>
<gene>
    <name evidence="6" type="ORF">JM946_12835</name>
</gene>
<sequence length="258" mass="28065">MLTNALPTKIDVANLRKSFATDKGTLAVVDDVSLQVGEGEFIAIVGPSGCGKSTLMRMIAGFIPPDSGQVVIDGATRLQPSPQGILISQHGSVFPWLTVQQNLMFGLNGTQSMSEKIAIADHYANIVGLKGFEAAYPHELSGGMLKRVEIARALAVKPAILYMDEPFSALDALMSLRMRNELLKILGQERHTVLLITHDVEEAIHLADRVMVLSPRPTRIQATFEVKLPHPRKLTSPEVQRLRMAILKELGVDADAVA</sequence>
<dbReference type="Pfam" id="PF00005">
    <property type="entry name" value="ABC_tran"/>
    <property type="match status" value="1"/>
</dbReference>
<dbReference type="InterPro" id="IPR003593">
    <property type="entry name" value="AAA+_ATPase"/>
</dbReference>
<dbReference type="CDD" id="cd03293">
    <property type="entry name" value="ABC_NrtD_SsuB_transporters"/>
    <property type="match status" value="1"/>
</dbReference>
<protein>
    <submittedName>
        <fullName evidence="6">ABC transporter ATP-binding protein</fullName>
    </submittedName>
</protein>
<evidence type="ECO:0000256" key="4">
    <source>
        <dbReference type="ARBA" id="ARBA00022840"/>
    </source>
</evidence>